<keyword evidence="1" id="KW-0157">Chromophore</keyword>
<dbReference type="Gene3D" id="3.30.450.20">
    <property type="entry name" value="PAS domain"/>
    <property type="match status" value="1"/>
</dbReference>
<proteinExistence type="predicted"/>
<dbReference type="EMBL" id="BEGY01000003">
    <property type="protein sequence ID" value="GAX73364.1"/>
    <property type="molecule type" value="Genomic_DNA"/>
</dbReference>
<dbReference type="InterPro" id="IPR057352">
    <property type="entry name" value="TPR_TmcB/C"/>
</dbReference>
<feature type="transmembrane region" description="Helical" evidence="4">
    <location>
        <begin position="155"/>
        <end position="178"/>
    </location>
</feature>
<keyword evidence="4" id="KW-1133">Transmembrane helix</keyword>
<feature type="domain" description="TmcB/TmcC TPR repeats" evidence="5">
    <location>
        <begin position="493"/>
        <end position="608"/>
    </location>
</feature>
<dbReference type="Proteomes" id="UP000232323">
    <property type="component" value="Unassembled WGS sequence"/>
</dbReference>
<feature type="transmembrane region" description="Helical" evidence="4">
    <location>
        <begin position="117"/>
        <end position="143"/>
    </location>
</feature>
<dbReference type="OrthoDB" id="541445at2759"/>
<accession>A0A250WR82</accession>
<feature type="transmembrane region" description="Helical" evidence="4">
    <location>
        <begin position="306"/>
        <end position="324"/>
    </location>
</feature>
<feature type="transmembrane region" description="Helical" evidence="4">
    <location>
        <begin position="344"/>
        <end position="371"/>
    </location>
</feature>
<dbReference type="InterPro" id="IPR000014">
    <property type="entry name" value="PAS"/>
</dbReference>
<protein>
    <recommendedName>
        <fullName evidence="5">TmcB/TmcC TPR repeats domain-containing protein</fullName>
    </recommendedName>
</protein>
<keyword evidence="4" id="KW-0812">Transmembrane</keyword>
<reference evidence="6 7" key="1">
    <citation type="submission" date="2017-08" db="EMBL/GenBank/DDBJ databases">
        <title>Acidophilic green algal genome provides insights into adaptation to an acidic environment.</title>
        <authorList>
            <person name="Hirooka S."/>
            <person name="Hirose Y."/>
            <person name="Kanesaki Y."/>
            <person name="Higuchi S."/>
            <person name="Fujiwara T."/>
            <person name="Onuma R."/>
            <person name="Era A."/>
            <person name="Ohbayashi R."/>
            <person name="Uzuka A."/>
            <person name="Nozaki H."/>
            <person name="Yoshikawa H."/>
            <person name="Miyagishima S.Y."/>
        </authorList>
    </citation>
    <scope>NUCLEOTIDE SEQUENCE [LARGE SCALE GENOMIC DNA]</scope>
    <source>
        <strain evidence="6 7">NIES-2499</strain>
    </source>
</reference>
<evidence type="ECO:0000256" key="2">
    <source>
        <dbReference type="ARBA" id="ARBA00022606"/>
    </source>
</evidence>
<comment type="caution">
    <text evidence="6">The sequence shown here is derived from an EMBL/GenBank/DDBJ whole genome shotgun (WGS) entry which is preliminary data.</text>
</comment>
<evidence type="ECO:0000313" key="6">
    <source>
        <dbReference type="EMBL" id="GAX73364.1"/>
    </source>
</evidence>
<feature type="transmembrane region" description="Helical" evidence="4">
    <location>
        <begin position="208"/>
        <end position="232"/>
    </location>
</feature>
<dbReference type="SUPFAM" id="SSF55785">
    <property type="entry name" value="PYP-like sensor domain (PAS domain)"/>
    <property type="match status" value="1"/>
</dbReference>
<dbReference type="AlphaFoldDB" id="A0A250WR82"/>
<organism evidence="6 7">
    <name type="scientific">Chlamydomonas eustigma</name>
    <dbReference type="NCBI Taxonomy" id="1157962"/>
    <lineage>
        <taxon>Eukaryota</taxon>
        <taxon>Viridiplantae</taxon>
        <taxon>Chlorophyta</taxon>
        <taxon>core chlorophytes</taxon>
        <taxon>Chlorophyceae</taxon>
        <taxon>CS clade</taxon>
        <taxon>Chlamydomonadales</taxon>
        <taxon>Chlamydomonadaceae</taxon>
        <taxon>Chlamydomonas</taxon>
    </lineage>
</organism>
<evidence type="ECO:0000259" key="5">
    <source>
        <dbReference type="Pfam" id="PF25474"/>
    </source>
</evidence>
<dbReference type="PANTHER" id="PTHR31600:SF2">
    <property type="entry name" value="GAMETE ENRICHED GENE 10 PROTEIN-RELATED"/>
    <property type="match status" value="1"/>
</dbReference>
<keyword evidence="1" id="KW-0675">Receptor</keyword>
<dbReference type="NCBIfam" id="TIGR00229">
    <property type="entry name" value="sensory_box"/>
    <property type="match status" value="1"/>
</dbReference>
<evidence type="ECO:0000313" key="7">
    <source>
        <dbReference type="Proteomes" id="UP000232323"/>
    </source>
</evidence>
<keyword evidence="2" id="KW-0716">Sensory transduction</keyword>
<gene>
    <name evidence="6" type="ORF">CEUSTIGMA_g817.t1</name>
</gene>
<evidence type="ECO:0000256" key="3">
    <source>
        <dbReference type="SAM" id="MobiDB-lite"/>
    </source>
</evidence>
<keyword evidence="4" id="KW-0472">Membrane</keyword>
<feature type="region of interest" description="Disordered" evidence="3">
    <location>
        <begin position="1"/>
        <end position="25"/>
    </location>
</feature>
<keyword evidence="1" id="KW-0600">Photoreceptor protein</keyword>
<keyword evidence="7" id="KW-1185">Reference proteome</keyword>
<dbReference type="GO" id="GO:0009881">
    <property type="term" value="F:photoreceptor activity"/>
    <property type="evidence" value="ECO:0007669"/>
    <property type="project" value="UniProtKB-KW"/>
</dbReference>
<evidence type="ECO:0000256" key="1">
    <source>
        <dbReference type="ARBA" id="ARBA00022543"/>
    </source>
</evidence>
<sequence length="690" mass="78360">MSVYGSEAGNSAGGQDTQDEDTISQPHLQNSKLAGLFLEDEDQDYQREEASLLKGFFGERIVTWQFVTFKIILDLWQLLTLTINPQYGWSFNAYDTWWQVIDIIQLNYFMSARGLTFFLVCLYIFIALLLFTLAICIWVAWSFKNQVFDYVWPITFLRWFGVIFFQMLDILSMTFFLMTLDCQYFGVDPAVIGYNQEFPSEYCWSFPYVINVVPASISLIIFVVLAAAFQMGEMELNMMTKNMLGMAHSKAEVLSFLIKFLMTSASVFLNSLEWLSCFYLGCSLLLLYLSLKWEPYYHAWVNHTRAAVNGALLYSALVLVILVYTPMLDKGGDSSKATSTLAAYKLNCTIALVAGLAPAAVLAGLCSVLRLRHIQAIVNKFRDAPPGIKNILIHKFSDVREVEMCARCCRKWVDELTYDEDAINLAYEILKAGMEQLPGNAFMIILYSSFLIDVKDGFQSGLTELAAARKADKSFLESFALYSREQLHTQKSSGAKGSQGADLVSYVEQQRSYRMAMKVNKDTFEATSSFWTCLLKQNVQLSALTKKVAILDARVEEATATYRHLLQRSPDNWMLIRMYGLFLELVRNDPLGAARNYSEAERIRLAEEEAKHNAFLTESAMPYYKGGRGTDNTKGVIIMNAKCIVKNINKAACDVTGYYQKELQGKNVNILIPRPFSDQHDQYVKKHITN</sequence>
<feature type="transmembrane region" description="Helical" evidence="4">
    <location>
        <begin position="278"/>
        <end position="294"/>
    </location>
</feature>
<name>A0A250WR82_9CHLO</name>
<dbReference type="InterPro" id="IPR052994">
    <property type="entry name" value="Tiny_macrocysts_regulators"/>
</dbReference>
<dbReference type="Pfam" id="PF25474">
    <property type="entry name" value="TPR_TmcB"/>
    <property type="match status" value="1"/>
</dbReference>
<dbReference type="PANTHER" id="PTHR31600">
    <property type="entry name" value="TINY MACROCYSTS PROTEIN B-RELATED"/>
    <property type="match status" value="1"/>
</dbReference>
<evidence type="ECO:0000256" key="4">
    <source>
        <dbReference type="SAM" id="Phobius"/>
    </source>
</evidence>
<dbReference type="CDD" id="cd00130">
    <property type="entry name" value="PAS"/>
    <property type="match status" value="1"/>
</dbReference>
<dbReference type="InterPro" id="IPR035965">
    <property type="entry name" value="PAS-like_dom_sf"/>
</dbReference>